<keyword evidence="2" id="KW-1185">Reference proteome</keyword>
<comment type="caution">
    <text evidence="1">The sequence shown here is derived from an EMBL/GenBank/DDBJ whole genome shotgun (WGS) entry which is preliminary data.</text>
</comment>
<dbReference type="Proteomes" id="UP000828390">
    <property type="component" value="Unassembled WGS sequence"/>
</dbReference>
<sequence length="106" mass="12415">MTPASNQTKLISCHQCSRVMLPYLTTCFQDQIREIHLYVRKWGGICLTEKASEYYAFVIGREMELGYLELVDKLERRFGDRAIPETEMVTPNLRALRKKPPENETF</sequence>
<protein>
    <submittedName>
        <fullName evidence="1">Uncharacterized protein</fullName>
    </submittedName>
</protein>
<dbReference type="AlphaFoldDB" id="A0A9D3YTN2"/>
<accession>A0A9D3YTN2</accession>
<proteinExistence type="predicted"/>
<evidence type="ECO:0000313" key="2">
    <source>
        <dbReference type="Proteomes" id="UP000828390"/>
    </source>
</evidence>
<reference evidence="1" key="1">
    <citation type="journal article" date="2019" name="bioRxiv">
        <title>The Genome of the Zebra Mussel, Dreissena polymorpha: A Resource for Invasive Species Research.</title>
        <authorList>
            <person name="McCartney M.A."/>
            <person name="Auch B."/>
            <person name="Kono T."/>
            <person name="Mallez S."/>
            <person name="Zhang Y."/>
            <person name="Obille A."/>
            <person name="Becker A."/>
            <person name="Abrahante J.E."/>
            <person name="Garbe J."/>
            <person name="Badalamenti J.P."/>
            <person name="Herman A."/>
            <person name="Mangelson H."/>
            <person name="Liachko I."/>
            <person name="Sullivan S."/>
            <person name="Sone E.D."/>
            <person name="Koren S."/>
            <person name="Silverstein K.A.T."/>
            <person name="Beckman K.B."/>
            <person name="Gohl D.M."/>
        </authorList>
    </citation>
    <scope>NUCLEOTIDE SEQUENCE</scope>
    <source>
        <strain evidence="1">Duluth1</strain>
        <tissue evidence="1">Whole animal</tissue>
    </source>
</reference>
<organism evidence="1 2">
    <name type="scientific">Dreissena polymorpha</name>
    <name type="common">Zebra mussel</name>
    <name type="synonym">Mytilus polymorpha</name>
    <dbReference type="NCBI Taxonomy" id="45954"/>
    <lineage>
        <taxon>Eukaryota</taxon>
        <taxon>Metazoa</taxon>
        <taxon>Spiralia</taxon>
        <taxon>Lophotrochozoa</taxon>
        <taxon>Mollusca</taxon>
        <taxon>Bivalvia</taxon>
        <taxon>Autobranchia</taxon>
        <taxon>Heteroconchia</taxon>
        <taxon>Euheterodonta</taxon>
        <taxon>Imparidentia</taxon>
        <taxon>Neoheterodontei</taxon>
        <taxon>Myida</taxon>
        <taxon>Dreissenoidea</taxon>
        <taxon>Dreissenidae</taxon>
        <taxon>Dreissena</taxon>
    </lineage>
</organism>
<name>A0A9D3YTN2_DREPO</name>
<dbReference type="EMBL" id="JAIWYP010000015">
    <property type="protein sequence ID" value="KAH3704950.1"/>
    <property type="molecule type" value="Genomic_DNA"/>
</dbReference>
<gene>
    <name evidence="1" type="ORF">DPMN_080012</name>
</gene>
<reference evidence="1" key="2">
    <citation type="submission" date="2020-11" db="EMBL/GenBank/DDBJ databases">
        <authorList>
            <person name="McCartney M.A."/>
            <person name="Auch B."/>
            <person name="Kono T."/>
            <person name="Mallez S."/>
            <person name="Becker A."/>
            <person name="Gohl D.M."/>
            <person name="Silverstein K.A.T."/>
            <person name="Koren S."/>
            <person name="Bechman K.B."/>
            <person name="Herman A."/>
            <person name="Abrahante J.E."/>
            <person name="Garbe J."/>
        </authorList>
    </citation>
    <scope>NUCLEOTIDE SEQUENCE</scope>
    <source>
        <strain evidence="1">Duluth1</strain>
        <tissue evidence="1">Whole animal</tissue>
    </source>
</reference>
<evidence type="ECO:0000313" key="1">
    <source>
        <dbReference type="EMBL" id="KAH3704950.1"/>
    </source>
</evidence>